<organism evidence="4 5">
    <name type="scientific">Desulforamulus aquiferis</name>
    <dbReference type="NCBI Taxonomy" id="1397668"/>
    <lineage>
        <taxon>Bacteria</taxon>
        <taxon>Bacillati</taxon>
        <taxon>Bacillota</taxon>
        <taxon>Clostridia</taxon>
        <taxon>Eubacteriales</taxon>
        <taxon>Peptococcaceae</taxon>
        <taxon>Desulforamulus</taxon>
    </lineage>
</organism>
<protein>
    <submittedName>
        <fullName evidence="4">DUF3298 and DUF4163 domain-containing protein</fullName>
    </submittedName>
</protein>
<keyword evidence="1" id="KW-0732">Signal</keyword>
<reference evidence="4" key="2">
    <citation type="submission" date="2023-03" db="EMBL/GenBank/DDBJ databases">
        <authorList>
            <person name="Zhang Z."/>
        </authorList>
    </citation>
    <scope>NUCLEOTIDE SEQUENCE</scope>
    <source>
        <strain evidence="4">DSA</strain>
    </source>
</reference>
<evidence type="ECO:0000259" key="2">
    <source>
        <dbReference type="Pfam" id="PF11738"/>
    </source>
</evidence>
<feature type="chain" id="PRO_5043768002" evidence="1">
    <location>
        <begin position="22"/>
        <end position="241"/>
    </location>
</feature>
<dbReference type="InterPro" id="IPR025303">
    <property type="entry name" value="PdaC"/>
</dbReference>
<dbReference type="InterPro" id="IPR021729">
    <property type="entry name" value="DUF3298"/>
</dbReference>
<dbReference type="InterPro" id="IPR037126">
    <property type="entry name" value="PdaC/RsiV-like_sf"/>
</dbReference>
<dbReference type="AlphaFoldDB" id="A0AAW7ZDW0"/>
<dbReference type="Proteomes" id="UP001172911">
    <property type="component" value="Unassembled WGS sequence"/>
</dbReference>
<dbReference type="EMBL" id="JARPTC010000014">
    <property type="protein sequence ID" value="MDO7787496.1"/>
    <property type="molecule type" value="Genomic_DNA"/>
</dbReference>
<dbReference type="Pfam" id="PF11738">
    <property type="entry name" value="DUF3298"/>
    <property type="match status" value="1"/>
</dbReference>
<dbReference type="Gene3D" id="3.90.640.20">
    <property type="entry name" value="Heat-shock cognate protein, ATPase"/>
    <property type="match status" value="1"/>
</dbReference>
<gene>
    <name evidence="4" type="ORF">P6N53_09720</name>
</gene>
<feature type="domain" description="Deacetylase PdaC" evidence="3">
    <location>
        <begin position="42"/>
        <end position="135"/>
    </location>
</feature>
<feature type="domain" description="DUF3298" evidence="2">
    <location>
        <begin position="155"/>
        <end position="228"/>
    </location>
</feature>
<reference evidence="4" key="1">
    <citation type="journal article" date="2023" name="J. Hazard. Mater.">
        <title>Anaerobic biodegradation of pyrene and benzo[a]pyrene by a new sulfate-reducing Desulforamulus aquiferis strain DSA.</title>
        <authorList>
            <person name="Zhang Z."/>
            <person name="Sun J."/>
            <person name="Gong X."/>
            <person name="Wang C."/>
            <person name="Wang H."/>
        </authorList>
    </citation>
    <scope>NUCLEOTIDE SEQUENCE</scope>
    <source>
        <strain evidence="4">DSA</strain>
    </source>
</reference>
<evidence type="ECO:0000313" key="5">
    <source>
        <dbReference type="Proteomes" id="UP001172911"/>
    </source>
</evidence>
<dbReference type="Pfam" id="PF13739">
    <property type="entry name" value="PdaC"/>
    <property type="match status" value="1"/>
</dbReference>
<dbReference type="Gene3D" id="3.30.565.40">
    <property type="entry name" value="Fervidobacterium nodosum Rt17-B1 like"/>
    <property type="match status" value="1"/>
</dbReference>
<feature type="signal peptide" evidence="1">
    <location>
        <begin position="1"/>
        <end position="21"/>
    </location>
</feature>
<accession>A0AAW7ZDW0</accession>
<evidence type="ECO:0000259" key="3">
    <source>
        <dbReference type="Pfam" id="PF13739"/>
    </source>
</evidence>
<comment type="caution">
    <text evidence="4">The sequence shown here is derived from an EMBL/GenBank/DDBJ whole genome shotgun (WGS) entry which is preliminary data.</text>
</comment>
<evidence type="ECO:0000256" key="1">
    <source>
        <dbReference type="SAM" id="SignalP"/>
    </source>
</evidence>
<name>A0AAW7ZDW0_9FIRM</name>
<dbReference type="RefSeq" id="WP_304542641.1">
    <property type="nucleotide sequence ID" value="NZ_JARPTC010000014.1"/>
</dbReference>
<dbReference type="PROSITE" id="PS51257">
    <property type="entry name" value="PROKAR_LIPOPROTEIN"/>
    <property type="match status" value="1"/>
</dbReference>
<keyword evidence="5" id="KW-1185">Reference proteome</keyword>
<sequence>MKKILLLILFAVLVTASGCGAADNNVTKQEKVTITEKTENIETETINIQLQIPQITDMQNTEAQAEFNKKFDSVYELKETLEREAEEAAIYSEQQGFPFWPYELFSKYNVSYNQRGYLSLTTTVYSFTGGAHGLTGKTTYNIDINSGNIIPLQAMFNEGVDYKEIINKEIRNQIAQQPEIYFDGEMGFNTISDEQNFYLKEGKIVVYFSLYEIAPYSSGIPEFEIPLSLIKDDLKPEYQVL</sequence>
<proteinExistence type="predicted"/>
<evidence type="ECO:0000313" key="4">
    <source>
        <dbReference type="EMBL" id="MDO7787496.1"/>
    </source>
</evidence>